<organism evidence="1 2">
    <name type="scientific">Cuscuta campestris</name>
    <dbReference type="NCBI Taxonomy" id="132261"/>
    <lineage>
        <taxon>Eukaryota</taxon>
        <taxon>Viridiplantae</taxon>
        <taxon>Streptophyta</taxon>
        <taxon>Embryophyta</taxon>
        <taxon>Tracheophyta</taxon>
        <taxon>Spermatophyta</taxon>
        <taxon>Magnoliopsida</taxon>
        <taxon>eudicotyledons</taxon>
        <taxon>Gunneridae</taxon>
        <taxon>Pentapetalae</taxon>
        <taxon>asterids</taxon>
        <taxon>lamiids</taxon>
        <taxon>Solanales</taxon>
        <taxon>Convolvulaceae</taxon>
        <taxon>Cuscuteae</taxon>
        <taxon>Cuscuta</taxon>
        <taxon>Cuscuta subgen. Grammica</taxon>
        <taxon>Cuscuta sect. Cleistogrammica</taxon>
    </lineage>
</organism>
<keyword evidence="2" id="KW-1185">Reference proteome</keyword>
<evidence type="ECO:0000313" key="1">
    <source>
        <dbReference type="EMBL" id="VFQ74965.1"/>
    </source>
</evidence>
<accession>A0A484LEL3</accession>
<gene>
    <name evidence="1" type="ORF">CCAM_LOCUS16741</name>
</gene>
<dbReference type="AlphaFoldDB" id="A0A484LEL3"/>
<name>A0A484LEL3_9ASTE</name>
<reference evidence="1 2" key="1">
    <citation type="submission" date="2018-04" db="EMBL/GenBank/DDBJ databases">
        <authorList>
            <person name="Vogel A."/>
        </authorList>
    </citation>
    <scope>NUCLEOTIDE SEQUENCE [LARGE SCALE GENOMIC DNA]</scope>
</reference>
<dbReference type="Proteomes" id="UP000595140">
    <property type="component" value="Unassembled WGS sequence"/>
</dbReference>
<protein>
    <submittedName>
        <fullName evidence="1">Uncharacterized protein</fullName>
    </submittedName>
</protein>
<dbReference type="EMBL" id="OOIL02001413">
    <property type="protein sequence ID" value="VFQ74965.1"/>
    <property type="molecule type" value="Genomic_DNA"/>
</dbReference>
<evidence type="ECO:0000313" key="2">
    <source>
        <dbReference type="Proteomes" id="UP000595140"/>
    </source>
</evidence>
<sequence>MGFSSIRVREIGRSHVLTQGQHVTSNLHIQRTVIQKTVRSSERSPDWIQVHALGRGDVLETPASQWGVEKKKLRRQRD</sequence>
<proteinExistence type="predicted"/>